<sequence>MSCQSAPGCDSKSCGTSLYAQNLGGRWEVNNTEYDG</sequence>
<accession>A0ABN9H3W2</accession>
<protein>
    <submittedName>
        <fullName evidence="1">Uncharacterized protein</fullName>
    </submittedName>
</protein>
<comment type="caution">
    <text evidence="1">The sequence shown here is derived from an EMBL/GenBank/DDBJ whole genome shotgun (WGS) entry which is preliminary data.</text>
</comment>
<keyword evidence="2" id="KW-1185">Reference proteome</keyword>
<reference evidence="1" key="1">
    <citation type="submission" date="2023-05" db="EMBL/GenBank/DDBJ databases">
        <authorList>
            <person name="Stuckert A."/>
        </authorList>
    </citation>
    <scope>NUCLEOTIDE SEQUENCE</scope>
</reference>
<organism evidence="1 2">
    <name type="scientific">Staurois parvus</name>
    <dbReference type="NCBI Taxonomy" id="386267"/>
    <lineage>
        <taxon>Eukaryota</taxon>
        <taxon>Metazoa</taxon>
        <taxon>Chordata</taxon>
        <taxon>Craniata</taxon>
        <taxon>Vertebrata</taxon>
        <taxon>Euteleostomi</taxon>
        <taxon>Amphibia</taxon>
        <taxon>Batrachia</taxon>
        <taxon>Anura</taxon>
        <taxon>Neobatrachia</taxon>
        <taxon>Ranoidea</taxon>
        <taxon>Ranidae</taxon>
        <taxon>Staurois</taxon>
    </lineage>
</organism>
<gene>
    <name evidence="1" type="ORF">SPARVUS_LOCUS15217672</name>
</gene>
<evidence type="ECO:0000313" key="2">
    <source>
        <dbReference type="Proteomes" id="UP001162483"/>
    </source>
</evidence>
<dbReference type="EMBL" id="CATNWA010019852">
    <property type="protein sequence ID" value="CAI9615352.1"/>
    <property type="molecule type" value="Genomic_DNA"/>
</dbReference>
<proteinExistence type="predicted"/>
<evidence type="ECO:0000313" key="1">
    <source>
        <dbReference type="EMBL" id="CAI9615352.1"/>
    </source>
</evidence>
<feature type="non-terminal residue" evidence="1">
    <location>
        <position position="36"/>
    </location>
</feature>
<dbReference type="Proteomes" id="UP001162483">
    <property type="component" value="Unassembled WGS sequence"/>
</dbReference>
<name>A0ABN9H3W2_9NEOB</name>